<proteinExistence type="predicted"/>
<feature type="compositionally biased region" description="Polar residues" evidence="1">
    <location>
        <begin position="73"/>
        <end position="84"/>
    </location>
</feature>
<name>A0AAJ0E400_9PEZI</name>
<accession>A0AAJ0E400</accession>
<sequence>MPTNTLDLGSHPRPSRNKHLRGSANLEHDSPQSLRRWNVLTITLGCSIFKSLVEHPRSSRKTLARSSHHIRESLTQLPQGSVLR</sequence>
<protein>
    <submittedName>
        <fullName evidence="2">Uncharacterized protein</fullName>
    </submittedName>
</protein>
<organism evidence="2 3">
    <name type="scientific">Colletotrichum costaricense</name>
    <dbReference type="NCBI Taxonomy" id="1209916"/>
    <lineage>
        <taxon>Eukaryota</taxon>
        <taxon>Fungi</taxon>
        <taxon>Dikarya</taxon>
        <taxon>Ascomycota</taxon>
        <taxon>Pezizomycotina</taxon>
        <taxon>Sordariomycetes</taxon>
        <taxon>Hypocreomycetidae</taxon>
        <taxon>Glomerellales</taxon>
        <taxon>Glomerellaceae</taxon>
        <taxon>Colletotrichum</taxon>
        <taxon>Colletotrichum acutatum species complex</taxon>
    </lineage>
</organism>
<feature type="region of interest" description="Disordered" evidence="1">
    <location>
        <begin position="57"/>
        <end position="84"/>
    </location>
</feature>
<dbReference type="EMBL" id="MOOE01000005">
    <property type="protein sequence ID" value="KAK1531104.1"/>
    <property type="molecule type" value="Genomic_DNA"/>
</dbReference>
<feature type="compositionally biased region" description="Basic residues" evidence="1">
    <location>
        <begin position="58"/>
        <end position="68"/>
    </location>
</feature>
<dbReference type="AlphaFoldDB" id="A0AAJ0E400"/>
<evidence type="ECO:0000313" key="2">
    <source>
        <dbReference type="EMBL" id="KAK1531104.1"/>
    </source>
</evidence>
<dbReference type="Proteomes" id="UP001240678">
    <property type="component" value="Unassembled WGS sequence"/>
</dbReference>
<gene>
    <name evidence="2" type="ORF">CCOS01_06207</name>
</gene>
<comment type="caution">
    <text evidence="2">The sequence shown here is derived from an EMBL/GenBank/DDBJ whole genome shotgun (WGS) entry which is preliminary data.</text>
</comment>
<dbReference type="RefSeq" id="XP_060316149.1">
    <property type="nucleotide sequence ID" value="XM_060454377.1"/>
</dbReference>
<dbReference type="GeneID" id="85337924"/>
<keyword evidence="3" id="KW-1185">Reference proteome</keyword>
<evidence type="ECO:0000256" key="1">
    <source>
        <dbReference type="SAM" id="MobiDB-lite"/>
    </source>
</evidence>
<feature type="region of interest" description="Disordered" evidence="1">
    <location>
        <begin position="1"/>
        <end position="29"/>
    </location>
</feature>
<reference evidence="2 3" key="1">
    <citation type="submission" date="2016-10" db="EMBL/GenBank/DDBJ databases">
        <title>The genome sequence of Colletotrichum fioriniae PJ7.</title>
        <authorList>
            <person name="Baroncelli R."/>
        </authorList>
    </citation>
    <scope>NUCLEOTIDE SEQUENCE [LARGE SCALE GENOMIC DNA]</scope>
    <source>
        <strain evidence="2 3">IMI 309622</strain>
    </source>
</reference>
<evidence type="ECO:0000313" key="3">
    <source>
        <dbReference type="Proteomes" id="UP001240678"/>
    </source>
</evidence>